<sequence length="311" mass="34715">MDTILHVGTHRTGTTSFQRYMRQHKAALAGQAVGFWGPWRTRGGLLNGLLERPRKNSQSARAAGRVRMNLTCAERRGTAVLIVSDENMLGTARANLRAGKLYPDAGERMARAHAGFGAPRRIVLQIRSLDQWWASALSFLVARGLPVPDADTLQAIAHSPRSWRQVITDLSCAWPGSEIMVTPFERFGARPDRLFHRMTGSLSVPFASSTEFWANRSPDRLALQKILHDRADDPSIIPPGQGRWMPFSQEQASALREAYADDLFWLRAGADGLAFLTEETEPEGPANKLATGFEKRGRHHDRSARRLEKTR</sequence>
<organism evidence="2 3">
    <name type="scientific">Thalassococcus lentus</name>
    <dbReference type="NCBI Taxonomy" id="1210524"/>
    <lineage>
        <taxon>Bacteria</taxon>
        <taxon>Pseudomonadati</taxon>
        <taxon>Pseudomonadota</taxon>
        <taxon>Alphaproteobacteria</taxon>
        <taxon>Rhodobacterales</taxon>
        <taxon>Roseobacteraceae</taxon>
        <taxon>Thalassococcus</taxon>
    </lineage>
</organism>
<evidence type="ECO:0008006" key="4">
    <source>
        <dbReference type="Google" id="ProtNLM"/>
    </source>
</evidence>
<dbReference type="Gene3D" id="3.40.50.300">
    <property type="entry name" value="P-loop containing nucleotide triphosphate hydrolases"/>
    <property type="match status" value="1"/>
</dbReference>
<dbReference type="EMBL" id="JAQIOY010000006">
    <property type="protein sequence ID" value="MDA7425890.1"/>
    <property type="molecule type" value="Genomic_DNA"/>
</dbReference>
<dbReference type="RefSeq" id="WP_271433248.1">
    <property type="nucleotide sequence ID" value="NZ_JAQIOY010000006.1"/>
</dbReference>
<dbReference type="InterPro" id="IPR027417">
    <property type="entry name" value="P-loop_NTPase"/>
</dbReference>
<reference evidence="2 3" key="1">
    <citation type="submission" date="2023-01" db="EMBL/GenBank/DDBJ databases">
        <title>Thalassococcus onchidii sp. nov., isolated from a marine invertebrate from the South China Sea.</title>
        <authorList>
            <person name="Xu S."/>
            <person name="Liu Z."/>
            <person name="Xu Y."/>
        </authorList>
    </citation>
    <scope>NUCLEOTIDE SEQUENCE [LARGE SCALE GENOMIC DNA]</scope>
    <source>
        <strain evidence="2 3">KCTC 32084</strain>
    </source>
</reference>
<accession>A0ABT4XV92</accession>
<feature type="region of interest" description="Disordered" evidence="1">
    <location>
        <begin position="278"/>
        <end position="311"/>
    </location>
</feature>
<protein>
    <recommendedName>
        <fullName evidence="4">Sulfotransferase family protein</fullName>
    </recommendedName>
</protein>
<evidence type="ECO:0000313" key="2">
    <source>
        <dbReference type="EMBL" id="MDA7425890.1"/>
    </source>
</evidence>
<dbReference type="SUPFAM" id="SSF52540">
    <property type="entry name" value="P-loop containing nucleoside triphosphate hydrolases"/>
    <property type="match status" value="1"/>
</dbReference>
<comment type="caution">
    <text evidence="2">The sequence shown here is derived from an EMBL/GenBank/DDBJ whole genome shotgun (WGS) entry which is preliminary data.</text>
</comment>
<proteinExistence type="predicted"/>
<keyword evidence="3" id="KW-1185">Reference proteome</keyword>
<name>A0ABT4XV92_9RHOB</name>
<dbReference type="Proteomes" id="UP001210720">
    <property type="component" value="Unassembled WGS sequence"/>
</dbReference>
<evidence type="ECO:0000313" key="3">
    <source>
        <dbReference type="Proteomes" id="UP001210720"/>
    </source>
</evidence>
<gene>
    <name evidence="2" type="ORF">PFY00_14245</name>
</gene>
<evidence type="ECO:0000256" key="1">
    <source>
        <dbReference type="SAM" id="MobiDB-lite"/>
    </source>
</evidence>